<keyword evidence="2" id="KW-0378">Hydrolase</keyword>
<evidence type="ECO:0000313" key="5">
    <source>
        <dbReference type="EMBL" id="WWF02353.1"/>
    </source>
</evidence>
<dbReference type="EMBL" id="CP104311">
    <property type="protein sequence ID" value="WWF02353.1"/>
    <property type="molecule type" value="Genomic_DNA"/>
</dbReference>
<protein>
    <submittedName>
        <fullName evidence="5">Biotin-dependent carboxyltransferase family protein</fullName>
    </submittedName>
</protein>
<evidence type="ECO:0000313" key="6">
    <source>
        <dbReference type="Proteomes" id="UP001359308"/>
    </source>
</evidence>
<dbReference type="InterPro" id="IPR052708">
    <property type="entry name" value="PxpC"/>
</dbReference>
<accession>A0ABZ2F550</accession>
<evidence type="ECO:0000256" key="2">
    <source>
        <dbReference type="ARBA" id="ARBA00022801"/>
    </source>
</evidence>
<keyword evidence="3" id="KW-0067">ATP-binding</keyword>
<dbReference type="InterPro" id="IPR003778">
    <property type="entry name" value="CT_A_B"/>
</dbReference>
<dbReference type="SUPFAM" id="SSF50891">
    <property type="entry name" value="Cyclophilin-like"/>
    <property type="match status" value="1"/>
</dbReference>
<dbReference type="RefSeq" id="WP_198324035.1">
    <property type="nucleotide sequence ID" value="NZ_CP104311.1"/>
</dbReference>
<dbReference type="InterPro" id="IPR029000">
    <property type="entry name" value="Cyclophilin-like_dom_sf"/>
</dbReference>
<dbReference type="Proteomes" id="UP001359308">
    <property type="component" value="Chromosome"/>
</dbReference>
<evidence type="ECO:0000256" key="1">
    <source>
        <dbReference type="ARBA" id="ARBA00022741"/>
    </source>
</evidence>
<gene>
    <name evidence="5" type="ORF">N4J17_01690</name>
</gene>
<reference evidence="5 6" key="1">
    <citation type="submission" date="2022-09" db="EMBL/GenBank/DDBJ databases">
        <authorList>
            <person name="Giprobiosintez L."/>
        </authorList>
    </citation>
    <scope>NUCLEOTIDE SEQUENCE [LARGE SCALE GENOMIC DNA]</scope>
    <source>
        <strain evidence="6">VKPM-B-12549 (GBS-15)</strain>
    </source>
</reference>
<sequence length="329" mass="35331">MIRVEYPGLLSTLQDLGRPGCQHLGVTPGGAMDRHSAAIANALVGNPATAAVLEMTLQGPRLHFERGAWVALTGADLSAEVDGRPLPGWRPVWLPAGSRLGFGRPRLGCRAYLAVAGGFEAEIVLGSRGTDLRAGFGGLKGRPLGKGDVIETGESRLALPDEPSRPYVPAWCAAWHKALPLECPARLRLIPGPDWQALPDVDRRTLEADVFRVGQSSDRMGLRLEGPLLHPAAAERLSTGVTFGTLQLPPGGQPILLGVDRQTTGGYPVLGTVASVDHPRLAQLRPGETVRFEPIPVERAQTLYRIRALQLRRLRTSLGLRWPLNSPSS</sequence>
<dbReference type="SMART" id="SM00797">
    <property type="entry name" value="AHS2"/>
    <property type="match status" value="1"/>
</dbReference>
<dbReference type="Pfam" id="PF02626">
    <property type="entry name" value="CT_A_B"/>
    <property type="match status" value="1"/>
</dbReference>
<keyword evidence="1" id="KW-0547">Nucleotide-binding</keyword>
<dbReference type="Gene3D" id="2.40.100.10">
    <property type="entry name" value="Cyclophilin-like"/>
    <property type="match status" value="1"/>
</dbReference>
<evidence type="ECO:0000259" key="4">
    <source>
        <dbReference type="SMART" id="SM00797"/>
    </source>
</evidence>
<dbReference type="NCBIfam" id="TIGR00724">
    <property type="entry name" value="urea_amlyse_rel"/>
    <property type="match status" value="1"/>
</dbReference>
<dbReference type="PANTHER" id="PTHR43309">
    <property type="entry name" value="5-OXOPROLINASE SUBUNIT C"/>
    <property type="match status" value="1"/>
</dbReference>
<proteinExistence type="predicted"/>
<dbReference type="PANTHER" id="PTHR43309:SF3">
    <property type="entry name" value="5-OXOPROLINASE SUBUNIT C"/>
    <property type="match status" value="1"/>
</dbReference>
<feature type="domain" description="Carboxyltransferase" evidence="4">
    <location>
        <begin position="23"/>
        <end position="310"/>
    </location>
</feature>
<name>A0ABZ2F550_METCP</name>
<evidence type="ECO:0000256" key="3">
    <source>
        <dbReference type="ARBA" id="ARBA00022840"/>
    </source>
</evidence>
<organism evidence="5 6">
    <name type="scientific">Methylococcus capsulatus</name>
    <dbReference type="NCBI Taxonomy" id="414"/>
    <lineage>
        <taxon>Bacteria</taxon>
        <taxon>Pseudomonadati</taxon>
        <taxon>Pseudomonadota</taxon>
        <taxon>Gammaproteobacteria</taxon>
        <taxon>Methylococcales</taxon>
        <taxon>Methylococcaceae</taxon>
        <taxon>Methylococcus</taxon>
    </lineage>
</organism>
<keyword evidence="6" id="KW-1185">Reference proteome</keyword>